<keyword evidence="4 5" id="KW-0413">Isomerase</keyword>
<accession>A0A1G2E4A0</accession>
<dbReference type="Pfam" id="PF00160">
    <property type="entry name" value="Pro_isomerase"/>
    <property type="match status" value="1"/>
</dbReference>
<evidence type="ECO:0000313" key="8">
    <source>
        <dbReference type="Proteomes" id="UP000178106"/>
    </source>
</evidence>
<dbReference type="PANTHER" id="PTHR45625:SF4">
    <property type="entry name" value="PEPTIDYLPROLYL ISOMERASE DOMAIN AND WD REPEAT-CONTAINING PROTEIN 1"/>
    <property type="match status" value="1"/>
</dbReference>
<evidence type="ECO:0000256" key="4">
    <source>
        <dbReference type="ARBA" id="ARBA00023235"/>
    </source>
</evidence>
<dbReference type="PRINTS" id="PR00153">
    <property type="entry name" value="CSAPPISMRASE"/>
</dbReference>
<comment type="function">
    <text evidence="1 5">PPIases accelerate the folding of proteins. It catalyzes the cis-trans isomerization of proline imidic peptide bonds in oligopeptides.</text>
</comment>
<dbReference type="InterPro" id="IPR024936">
    <property type="entry name" value="Cyclophilin-type_PPIase"/>
</dbReference>
<comment type="catalytic activity">
    <reaction evidence="5">
        <text>[protein]-peptidylproline (omega=180) = [protein]-peptidylproline (omega=0)</text>
        <dbReference type="Rhea" id="RHEA:16237"/>
        <dbReference type="Rhea" id="RHEA-COMP:10747"/>
        <dbReference type="Rhea" id="RHEA-COMP:10748"/>
        <dbReference type="ChEBI" id="CHEBI:83833"/>
        <dbReference type="ChEBI" id="CHEBI:83834"/>
        <dbReference type="EC" id="5.2.1.8"/>
    </reaction>
</comment>
<dbReference type="Gene3D" id="2.40.100.10">
    <property type="entry name" value="Cyclophilin-like"/>
    <property type="match status" value="1"/>
</dbReference>
<dbReference type="InterPro" id="IPR044666">
    <property type="entry name" value="Cyclophilin_A-like"/>
</dbReference>
<evidence type="ECO:0000259" key="6">
    <source>
        <dbReference type="PROSITE" id="PS50072"/>
    </source>
</evidence>
<comment type="caution">
    <text evidence="7">The sequence shown here is derived from an EMBL/GenBank/DDBJ whole genome shotgun (WGS) entry which is preliminary data.</text>
</comment>
<feature type="domain" description="PPIase cyclophilin-type" evidence="6">
    <location>
        <begin position="1"/>
        <end position="156"/>
    </location>
</feature>
<dbReference type="AlphaFoldDB" id="A0A1G2E4A0"/>
<organism evidence="7 8">
    <name type="scientific">Candidatus Lloydbacteria bacterium RIFOXYC12_FULL_46_25</name>
    <dbReference type="NCBI Taxonomy" id="1798670"/>
    <lineage>
        <taxon>Bacteria</taxon>
        <taxon>Candidatus Lloydiibacteriota</taxon>
    </lineage>
</organism>
<dbReference type="SUPFAM" id="SSF50891">
    <property type="entry name" value="Cyclophilin-like"/>
    <property type="match status" value="1"/>
</dbReference>
<evidence type="ECO:0000256" key="5">
    <source>
        <dbReference type="RuleBase" id="RU363019"/>
    </source>
</evidence>
<proteinExistence type="inferred from homology"/>
<evidence type="ECO:0000256" key="3">
    <source>
        <dbReference type="ARBA" id="ARBA00023110"/>
    </source>
</evidence>
<protein>
    <recommendedName>
        <fullName evidence="5">Peptidyl-prolyl cis-trans isomerase</fullName>
        <shortName evidence="5">PPIase</shortName>
        <ecNumber evidence="5">5.2.1.8</ecNumber>
    </recommendedName>
</protein>
<dbReference type="PIRSF" id="PIRSF001467">
    <property type="entry name" value="Peptidylpro_ismrse"/>
    <property type="match status" value="1"/>
</dbReference>
<dbReference type="Proteomes" id="UP000178106">
    <property type="component" value="Unassembled WGS sequence"/>
</dbReference>
<evidence type="ECO:0000256" key="2">
    <source>
        <dbReference type="ARBA" id="ARBA00007365"/>
    </source>
</evidence>
<name>A0A1G2E4A0_9BACT</name>
<comment type="similarity">
    <text evidence="2 5">Belongs to the cyclophilin-type PPIase family.</text>
</comment>
<dbReference type="InterPro" id="IPR029000">
    <property type="entry name" value="Cyclophilin-like_dom_sf"/>
</dbReference>
<sequence length="157" mass="17338">MITLDTSMGPIVVRLERAQAPITTANFIQLAQSGFYDKTKIHRVVKGMLIQGGDPLSRENDRELYGTGGPGYVFEDELYGESMLRGVVAMANRGKPGTNGSQFFILTSDQSLLMNGRYTVFGQVVEGMDIVDRISEVETDEDEVPITPIFLEDVVIE</sequence>
<dbReference type="EC" id="5.2.1.8" evidence="5"/>
<reference evidence="7 8" key="1">
    <citation type="journal article" date="2016" name="Nat. Commun.">
        <title>Thousands of microbial genomes shed light on interconnected biogeochemical processes in an aquifer system.</title>
        <authorList>
            <person name="Anantharaman K."/>
            <person name="Brown C.T."/>
            <person name="Hug L.A."/>
            <person name="Sharon I."/>
            <person name="Castelle C.J."/>
            <person name="Probst A.J."/>
            <person name="Thomas B.C."/>
            <person name="Singh A."/>
            <person name="Wilkins M.J."/>
            <person name="Karaoz U."/>
            <person name="Brodie E.L."/>
            <person name="Williams K.H."/>
            <person name="Hubbard S.S."/>
            <person name="Banfield J.F."/>
        </authorList>
    </citation>
    <scope>NUCLEOTIDE SEQUENCE [LARGE SCALE GENOMIC DNA]</scope>
</reference>
<dbReference type="InterPro" id="IPR002130">
    <property type="entry name" value="Cyclophilin-type_PPIase_dom"/>
</dbReference>
<dbReference type="CDD" id="cd00317">
    <property type="entry name" value="cyclophilin"/>
    <property type="match status" value="1"/>
</dbReference>
<keyword evidence="3 5" id="KW-0697">Rotamase</keyword>
<dbReference type="GO" id="GO:0003755">
    <property type="term" value="F:peptidyl-prolyl cis-trans isomerase activity"/>
    <property type="evidence" value="ECO:0007669"/>
    <property type="project" value="UniProtKB-UniRule"/>
</dbReference>
<dbReference type="EMBL" id="MHLU01000013">
    <property type="protein sequence ID" value="OGZ20509.1"/>
    <property type="molecule type" value="Genomic_DNA"/>
</dbReference>
<dbReference type="PROSITE" id="PS50072">
    <property type="entry name" value="CSA_PPIASE_2"/>
    <property type="match status" value="1"/>
</dbReference>
<evidence type="ECO:0000313" key="7">
    <source>
        <dbReference type="EMBL" id="OGZ20509.1"/>
    </source>
</evidence>
<dbReference type="PANTHER" id="PTHR45625">
    <property type="entry name" value="PEPTIDYL-PROLYL CIS-TRANS ISOMERASE-RELATED"/>
    <property type="match status" value="1"/>
</dbReference>
<gene>
    <name evidence="7" type="ORF">A2494_04150</name>
</gene>
<evidence type="ECO:0000256" key="1">
    <source>
        <dbReference type="ARBA" id="ARBA00002388"/>
    </source>
</evidence>